<reference evidence="2 3" key="1">
    <citation type="submission" date="2018-01" db="EMBL/GenBank/DDBJ databases">
        <title>Halomonas endophytica sp. nov., isolated from storage liquid in the stems of Populus euphratica.</title>
        <authorList>
            <person name="Chen C."/>
        </authorList>
    </citation>
    <scope>NUCLEOTIDE SEQUENCE [LARGE SCALE GENOMIC DNA]</scope>
    <source>
        <strain evidence="2 3">DSM 26881</strain>
    </source>
</reference>
<dbReference type="Gene3D" id="3.90.550.10">
    <property type="entry name" value="Spore Coat Polysaccharide Biosynthesis Protein SpsA, Chain A"/>
    <property type="match status" value="2"/>
</dbReference>
<evidence type="ECO:0000313" key="3">
    <source>
        <dbReference type="Proteomes" id="UP000235346"/>
    </source>
</evidence>
<keyword evidence="3" id="KW-1185">Reference proteome</keyword>
<evidence type="ECO:0000259" key="1">
    <source>
        <dbReference type="Pfam" id="PF00535"/>
    </source>
</evidence>
<accession>A0A2N7TRD9</accession>
<organism evidence="2 3">
    <name type="scientific">Halomonas heilongjiangensis</name>
    <dbReference type="NCBI Taxonomy" id="1387883"/>
    <lineage>
        <taxon>Bacteria</taxon>
        <taxon>Pseudomonadati</taxon>
        <taxon>Pseudomonadota</taxon>
        <taxon>Gammaproteobacteria</taxon>
        <taxon>Oceanospirillales</taxon>
        <taxon>Halomonadaceae</taxon>
        <taxon>Halomonas</taxon>
    </lineage>
</organism>
<sequence length="732" mass="81526">MTHESAITVSLGIDLKLPLSPGHGVHWLAEEEAWEVRSEEAEFQTTRGLPLPGWYMIELTAERSVTTVAAGLLLEAGKRSVRIDMPLRVGKVTKRLVYVPLGVRRIRFRPMNAEGRFRLQRFRLVWVTPAFARDRLVRRLINAHAAYRDRTPREVVQRLREAARRQALSWRQVALREYETTFVSLCSRRNYRHWVETLERRPDARAVRDGLATLSPPSVLVVLPMEATSPPAAWQATLASLRGQAVTSWRAVAVVADPARQAALVDELAREPGLSVATQARPAPDEWVLCMSPGDRLADQALHSLAAALEANPRAQLVYGDEDRVDAEGRRQAPRFKPAWNPDLLLSHAYLGRAVFFRGDAWQALAAGREPPGGCAPEAWVHELALGFLARRGEQAAVCCTHVGRILYHAVDALPGVPAEHWPTLVGHHLQERGLTAEVGPGLLPGSVRVRWPLPAPAPLVSLLVPTRDGVEILRPCVDAILARTAYRHFELLILDNQSRCPETLAYMESVTRRDPRVRVLRWDHPFNYSAINNFGAAQARGSVIGLINNDVEPIDGAWLEELVSQACRPEIGCVGAKLYYPNGTIQHAGVILGLGGVAGHAHRFFQRHEEGYGGRLKLVQNLSAVTAACLLLRKEVFDAVGGLNESDLAVAYNDVDLCLKVREAGYRNLWTPHAELYHHESVSRGADDTPKKRARALREADYMRRTWGKLLDTDPAYNPNLTLIHEDFSLR</sequence>
<proteinExistence type="predicted"/>
<keyword evidence="2" id="KW-0808">Transferase</keyword>
<dbReference type="PANTHER" id="PTHR43179:SF7">
    <property type="entry name" value="RHAMNOSYLTRANSFERASE WBBL"/>
    <property type="match status" value="1"/>
</dbReference>
<dbReference type="SUPFAM" id="SSF53448">
    <property type="entry name" value="Nucleotide-diphospho-sugar transferases"/>
    <property type="match status" value="2"/>
</dbReference>
<dbReference type="AlphaFoldDB" id="A0A2N7TRD9"/>
<dbReference type="Pfam" id="PF00535">
    <property type="entry name" value="Glycos_transf_2"/>
    <property type="match status" value="1"/>
</dbReference>
<dbReference type="GO" id="GO:0016740">
    <property type="term" value="F:transferase activity"/>
    <property type="evidence" value="ECO:0007669"/>
    <property type="project" value="UniProtKB-KW"/>
</dbReference>
<comment type="caution">
    <text evidence="2">The sequence shown here is derived from an EMBL/GenBank/DDBJ whole genome shotgun (WGS) entry which is preliminary data.</text>
</comment>
<evidence type="ECO:0000313" key="2">
    <source>
        <dbReference type="EMBL" id="PMR70745.1"/>
    </source>
</evidence>
<dbReference type="InterPro" id="IPR001173">
    <property type="entry name" value="Glyco_trans_2-like"/>
</dbReference>
<dbReference type="CDD" id="cd04186">
    <property type="entry name" value="GT_2_like_c"/>
    <property type="match status" value="1"/>
</dbReference>
<name>A0A2N7TRD9_9GAMM</name>
<dbReference type="PANTHER" id="PTHR43179">
    <property type="entry name" value="RHAMNOSYLTRANSFERASE WBBL"/>
    <property type="match status" value="1"/>
</dbReference>
<dbReference type="EMBL" id="PNRE01000025">
    <property type="protein sequence ID" value="PMR70745.1"/>
    <property type="molecule type" value="Genomic_DNA"/>
</dbReference>
<dbReference type="Proteomes" id="UP000235346">
    <property type="component" value="Unassembled WGS sequence"/>
</dbReference>
<dbReference type="OrthoDB" id="9801954at2"/>
<dbReference type="RefSeq" id="WP_102626909.1">
    <property type="nucleotide sequence ID" value="NZ_PDOH01000007.1"/>
</dbReference>
<protein>
    <submittedName>
        <fullName evidence="2">Glycosyl transferase family 2</fullName>
    </submittedName>
</protein>
<dbReference type="InterPro" id="IPR029044">
    <property type="entry name" value="Nucleotide-diphossugar_trans"/>
</dbReference>
<feature type="domain" description="Glycosyltransferase 2-like" evidence="1">
    <location>
        <begin position="462"/>
        <end position="640"/>
    </location>
</feature>
<gene>
    <name evidence="2" type="ORF">C1H66_05580</name>
</gene>